<gene>
    <name evidence="2" type="ORF">GPUH_LOCUS15257</name>
</gene>
<keyword evidence="3" id="KW-1185">Reference proteome</keyword>
<evidence type="ECO:0000313" key="3">
    <source>
        <dbReference type="Proteomes" id="UP000271098"/>
    </source>
</evidence>
<organism evidence="4">
    <name type="scientific">Gongylonema pulchrum</name>
    <dbReference type="NCBI Taxonomy" id="637853"/>
    <lineage>
        <taxon>Eukaryota</taxon>
        <taxon>Metazoa</taxon>
        <taxon>Ecdysozoa</taxon>
        <taxon>Nematoda</taxon>
        <taxon>Chromadorea</taxon>
        <taxon>Rhabditida</taxon>
        <taxon>Spirurina</taxon>
        <taxon>Spiruromorpha</taxon>
        <taxon>Spiruroidea</taxon>
        <taxon>Gongylonematidae</taxon>
        <taxon>Gongylonema</taxon>
    </lineage>
</organism>
<evidence type="ECO:0000256" key="1">
    <source>
        <dbReference type="SAM" id="Coils"/>
    </source>
</evidence>
<feature type="coiled-coil region" evidence="1">
    <location>
        <begin position="23"/>
        <end position="78"/>
    </location>
</feature>
<sequence>MCDAKRRGGPSPQRKSPFLVIDNADLHDQLQRAAIVHEELELQMMELQERYTEVVCSLRDAEEELGTYRQKQSAYRSRFWFRCICV</sequence>
<name>A0A183E2R6_9BILA</name>
<proteinExistence type="predicted"/>
<accession>A0A183E2R6</accession>
<protein>
    <submittedName>
        <fullName evidence="4">GTD-binding domain-containing protein</fullName>
    </submittedName>
</protein>
<dbReference type="Proteomes" id="UP000271098">
    <property type="component" value="Unassembled WGS sequence"/>
</dbReference>
<evidence type="ECO:0000313" key="4">
    <source>
        <dbReference type="WBParaSite" id="GPUH_0001527701-mRNA-1"/>
    </source>
</evidence>
<dbReference type="EMBL" id="UYRT01082208">
    <property type="protein sequence ID" value="VDN25660.1"/>
    <property type="molecule type" value="Genomic_DNA"/>
</dbReference>
<keyword evidence="1" id="KW-0175">Coiled coil</keyword>
<dbReference type="OrthoDB" id="10067624at2759"/>
<evidence type="ECO:0000313" key="2">
    <source>
        <dbReference type="EMBL" id="VDN25660.1"/>
    </source>
</evidence>
<dbReference type="WBParaSite" id="GPUH_0001527701-mRNA-1">
    <property type="protein sequence ID" value="GPUH_0001527701-mRNA-1"/>
    <property type="gene ID" value="GPUH_0001527701"/>
</dbReference>
<dbReference type="AlphaFoldDB" id="A0A183E2R6"/>
<reference evidence="2 3" key="2">
    <citation type="submission" date="2018-11" db="EMBL/GenBank/DDBJ databases">
        <authorList>
            <consortium name="Pathogen Informatics"/>
        </authorList>
    </citation>
    <scope>NUCLEOTIDE SEQUENCE [LARGE SCALE GENOMIC DNA]</scope>
</reference>
<reference evidence="4" key="1">
    <citation type="submission" date="2016-06" db="UniProtKB">
        <authorList>
            <consortium name="WormBaseParasite"/>
        </authorList>
    </citation>
    <scope>IDENTIFICATION</scope>
</reference>